<keyword evidence="1" id="KW-0472">Membrane</keyword>
<name>A0A415DKK2_PHOVU</name>
<proteinExistence type="predicted"/>
<evidence type="ECO:0000313" key="3">
    <source>
        <dbReference type="Proteomes" id="UP000283958"/>
    </source>
</evidence>
<evidence type="ECO:0000256" key="1">
    <source>
        <dbReference type="SAM" id="Phobius"/>
    </source>
</evidence>
<reference evidence="2 3" key="1">
    <citation type="submission" date="2018-08" db="EMBL/GenBank/DDBJ databases">
        <title>A genome reference for cultivated species of the human gut microbiota.</title>
        <authorList>
            <person name="Zou Y."/>
            <person name="Xue W."/>
            <person name="Luo G."/>
        </authorList>
    </citation>
    <scope>NUCLEOTIDE SEQUENCE [LARGE SCALE GENOMIC DNA]</scope>
    <source>
        <strain evidence="2 3">AM09-18</strain>
    </source>
</reference>
<feature type="transmembrane region" description="Helical" evidence="1">
    <location>
        <begin position="51"/>
        <end position="73"/>
    </location>
</feature>
<dbReference type="AlphaFoldDB" id="A0A415DKK2"/>
<organism evidence="2 3">
    <name type="scientific">Phocaeicola vulgatus</name>
    <name type="common">Bacteroides vulgatus</name>
    <dbReference type="NCBI Taxonomy" id="821"/>
    <lineage>
        <taxon>Bacteria</taxon>
        <taxon>Pseudomonadati</taxon>
        <taxon>Bacteroidota</taxon>
        <taxon>Bacteroidia</taxon>
        <taxon>Bacteroidales</taxon>
        <taxon>Bacteroidaceae</taxon>
        <taxon>Phocaeicola</taxon>
    </lineage>
</organism>
<gene>
    <name evidence="2" type="ORF">DW105_07050</name>
</gene>
<comment type="caution">
    <text evidence="2">The sequence shown here is derived from an EMBL/GenBank/DDBJ whole genome shotgun (WGS) entry which is preliminary data.</text>
</comment>
<protein>
    <submittedName>
        <fullName evidence="2">Uncharacterized protein</fullName>
    </submittedName>
</protein>
<dbReference type="EMBL" id="QRMN01000012">
    <property type="protein sequence ID" value="RHJ78326.1"/>
    <property type="molecule type" value="Genomic_DNA"/>
</dbReference>
<accession>A0A415DKK2</accession>
<dbReference type="Proteomes" id="UP000283958">
    <property type="component" value="Unassembled WGS sequence"/>
</dbReference>
<evidence type="ECO:0000313" key="2">
    <source>
        <dbReference type="EMBL" id="RHJ78326.1"/>
    </source>
</evidence>
<keyword evidence="1" id="KW-0812">Transmembrane</keyword>
<keyword evidence="1" id="KW-1133">Transmembrane helix</keyword>
<sequence length="74" mass="8795">MHRDFLLFIHVITHQRDFSIQRNERRERWQTPRCLPARKAVGSLPQFVSNWVFQSLSAGHVCLTSLFPFVWIVS</sequence>